<gene>
    <name evidence="1" type="ORF">DICVIV_04511</name>
</gene>
<reference evidence="2" key="2">
    <citation type="journal article" date="2016" name="Sci. Rep.">
        <title>Dictyocaulus viviparus genome, variome and transcriptome elucidate lungworm biology and support future intervention.</title>
        <authorList>
            <person name="McNulty S.N."/>
            <person name="Strube C."/>
            <person name="Rosa B.A."/>
            <person name="Martin J.C."/>
            <person name="Tyagi R."/>
            <person name="Choi Y.J."/>
            <person name="Wang Q."/>
            <person name="Hallsworth Pepin K."/>
            <person name="Zhang X."/>
            <person name="Ozersky P."/>
            <person name="Wilson R.K."/>
            <person name="Sternberg P.W."/>
            <person name="Gasser R.B."/>
            <person name="Mitreva M."/>
        </authorList>
    </citation>
    <scope>NUCLEOTIDE SEQUENCE [LARGE SCALE GENOMIC DNA]</scope>
    <source>
        <strain evidence="2">HannoverDv2000</strain>
    </source>
</reference>
<dbReference type="AlphaFoldDB" id="A0A0D8Y479"/>
<name>A0A0D8Y479_DICVI</name>
<reference evidence="1 2" key="1">
    <citation type="submission" date="2013-11" db="EMBL/GenBank/DDBJ databases">
        <title>Draft genome of the bovine lungworm Dictyocaulus viviparus.</title>
        <authorList>
            <person name="Mitreva M."/>
        </authorList>
    </citation>
    <scope>NUCLEOTIDE SEQUENCE [LARGE SCALE GENOMIC DNA]</scope>
    <source>
        <strain evidence="1 2">HannoverDv2000</strain>
    </source>
</reference>
<organism evidence="1 2">
    <name type="scientific">Dictyocaulus viviparus</name>
    <name type="common">Bovine lungworm</name>
    <dbReference type="NCBI Taxonomy" id="29172"/>
    <lineage>
        <taxon>Eukaryota</taxon>
        <taxon>Metazoa</taxon>
        <taxon>Ecdysozoa</taxon>
        <taxon>Nematoda</taxon>
        <taxon>Chromadorea</taxon>
        <taxon>Rhabditida</taxon>
        <taxon>Rhabditina</taxon>
        <taxon>Rhabditomorpha</taxon>
        <taxon>Strongyloidea</taxon>
        <taxon>Metastrongylidae</taxon>
        <taxon>Dictyocaulus</taxon>
    </lineage>
</organism>
<evidence type="ECO:0000313" key="1">
    <source>
        <dbReference type="EMBL" id="KJH49371.1"/>
    </source>
</evidence>
<evidence type="ECO:0000313" key="2">
    <source>
        <dbReference type="Proteomes" id="UP000053766"/>
    </source>
</evidence>
<sequence length="124" mass="14290">MSNIDFSDSCLPDKNSSTPYKNEIMLNTTKEHQNQPQSFVNTTQKDALENLVDLEEVVLNWAKLIFNTTKSKAEAKIKKKYLSGFCKQFHSDFHVCFITRIDIVSGYVVTTFTRQFLSDFLLPL</sequence>
<dbReference type="EMBL" id="KN716237">
    <property type="protein sequence ID" value="KJH49371.1"/>
    <property type="molecule type" value="Genomic_DNA"/>
</dbReference>
<proteinExistence type="predicted"/>
<keyword evidence="2" id="KW-1185">Reference proteome</keyword>
<accession>A0A0D8Y479</accession>
<dbReference type="STRING" id="29172.A0A0D8Y479"/>
<protein>
    <submittedName>
        <fullName evidence="1">Uncharacterized protein</fullName>
    </submittedName>
</protein>
<dbReference type="Proteomes" id="UP000053766">
    <property type="component" value="Unassembled WGS sequence"/>
</dbReference>
<dbReference type="OrthoDB" id="9977517at2759"/>